<dbReference type="EMBL" id="JAERRB010000019">
    <property type="protein sequence ID" value="MBL0745727.1"/>
    <property type="molecule type" value="Genomic_DNA"/>
</dbReference>
<reference evidence="1 2" key="1">
    <citation type="submission" date="2021-01" db="EMBL/GenBank/DDBJ databases">
        <title>Chryseolinea sp. Jin1 Genome sequencing and assembly.</title>
        <authorList>
            <person name="Kim I."/>
        </authorList>
    </citation>
    <scope>NUCLEOTIDE SEQUENCE [LARGE SCALE GENOMIC DNA]</scope>
    <source>
        <strain evidence="1 2">Jin1</strain>
    </source>
</reference>
<evidence type="ECO:0000313" key="1">
    <source>
        <dbReference type="EMBL" id="MBL0745727.1"/>
    </source>
</evidence>
<organism evidence="1 2">
    <name type="scientific">Chryseolinea lacunae</name>
    <dbReference type="NCBI Taxonomy" id="2801331"/>
    <lineage>
        <taxon>Bacteria</taxon>
        <taxon>Pseudomonadati</taxon>
        <taxon>Bacteroidota</taxon>
        <taxon>Cytophagia</taxon>
        <taxon>Cytophagales</taxon>
        <taxon>Fulvivirgaceae</taxon>
        <taxon>Chryseolinea</taxon>
    </lineage>
</organism>
<evidence type="ECO:0000313" key="2">
    <source>
        <dbReference type="Proteomes" id="UP000613030"/>
    </source>
</evidence>
<gene>
    <name evidence="1" type="ORF">JI741_31125</name>
</gene>
<dbReference type="RefSeq" id="WP_202016333.1">
    <property type="nucleotide sequence ID" value="NZ_JAERRB010000019.1"/>
</dbReference>
<name>A0ABS1L2F9_9BACT</name>
<accession>A0ABS1L2F9</accession>
<protein>
    <recommendedName>
        <fullName evidence="3">Tetrapyrrole biosynthesis glutamyl-tRNA reductase dimerisation domain-containing protein</fullName>
    </recommendedName>
</protein>
<keyword evidence="2" id="KW-1185">Reference proteome</keyword>
<dbReference type="Proteomes" id="UP000613030">
    <property type="component" value="Unassembled WGS sequence"/>
</dbReference>
<evidence type="ECO:0008006" key="3">
    <source>
        <dbReference type="Google" id="ProtNLM"/>
    </source>
</evidence>
<proteinExistence type="predicted"/>
<comment type="caution">
    <text evidence="1">The sequence shown here is derived from an EMBL/GenBank/DDBJ whole genome shotgun (WGS) entry which is preliminary data.</text>
</comment>
<sequence>MVDFRQRILSRIKSASNEEEVTDVIEQSIQRLKGRNVHGHIIQRFILGMSKVLSQARIEAISEREECNVDLAIDIFRQLHRP</sequence>